<gene>
    <name evidence="1" type="ORF">HMPREF1536_00716</name>
</gene>
<dbReference type="HOGENOM" id="CLU_2909490_0_0_10"/>
<comment type="caution">
    <text evidence="1">The sequence shown here is derived from an EMBL/GenBank/DDBJ whole genome shotgun (WGS) entry which is preliminary data.</text>
</comment>
<dbReference type="Proteomes" id="UP000033035">
    <property type="component" value="Unassembled WGS sequence"/>
</dbReference>
<feature type="non-terminal residue" evidence="1">
    <location>
        <position position="1"/>
    </location>
</feature>
<organism evidence="1 2">
    <name type="scientific">Parabacteroides gordonii MS-1 = DSM 23371</name>
    <dbReference type="NCBI Taxonomy" id="1203610"/>
    <lineage>
        <taxon>Bacteria</taxon>
        <taxon>Pseudomonadati</taxon>
        <taxon>Bacteroidota</taxon>
        <taxon>Bacteroidia</taxon>
        <taxon>Bacteroidales</taxon>
        <taxon>Tannerellaceae</taxon>
        <taxon>Parabacteroides</taxon>
    </lineage>
</organism>
<evidence type="ECO:0000313" key="1">
    <source>
        <dbReference type="EMBL" id="KKB59177.1"/>
    </source>
</evidence>
<dbReference type="PATRIC" id="fig|1203610.3.peg.739"/>
<reference evidence="1 2" key="1">
    <citation type="submission" date="2013-04" db="EMBL/GenBank/DDBJ databases">
        <title>The Genome Sequence of Parabacteroides gordonii DSM 23371.</title>
        <authorList>
            <consortium name="The Broad Institute Genomics Platform"/>
            <person name="Earl A."/>
            <person name="Ward D."/>
            <person name="Feldgarden M."/>
            <person name="Gevers D."/>
            <person name="Martens E."/>
            <person name="Sakamoto M."/>
            <person name="Benno Y."/>
            <person name="Suzuki N."/>
            <person name="Matsunaga N."/>
            <person name="Koshihara K."/>
            <person name="Seki M."/>
            <person name="Komiya H."/>
            <person name="Walker B."/>
            <person name="Young S."/>
            <person name="Zeng Q."/>
            <person name="Gargeya S."/>
            <person name="Fitzgerald M."/>
            <person name="Haas B."/>
            <person name="Abouelleil A."/>
            <person name="Allen A.W."/>
            <person name="Alvarado L."/>
            <person name="Arachchi H.M."/>
            <person name="Berlin A.M."/>
            <person name="Chapman S.B."/>
            <person name="Gainer-Dewar J."/>
            <person name="Goldberg J."/>
            <person name="Griggs A."/>
            <person name="Gujja S."/>
            <person name="Hansen M."/>
            <person name="Howarth C."/>
            <person name="Imamovic A."/>
            <person name="Ireland A."/>
            <person name="Larimer J."/>
            <person name="McCowan C."/>
            <person name="Murphy C."/>
            <person name="Pearson M."/>
            <person name="Poon T.W."/>
            <person name="Priest M."/>
            <person name="Roberts A."/>
            <person name="Saif S."/>
            <person name="Shea T."/>
            <person name="Sisk P."/>
            <person name="Sykes S."/>
            <person name="Wortman J."/>
            <person name="Nusbaum C."/>
            <person name="Birren B."/>
        </authorList>
    </citation>
    <scope>NUCLEOTIDE SEQUENCE [LARGE SCALE GENOMIC DNA]</scope>
    <source>
        <strain evidence="1 2">MS-1</strain>
    </source>
</reference>
<proteinExistence type="predicted"/>
<dbReference type="AlphaFoldDB" id="A0A0F5JP36"/>
<keyword evidence="2" id="KW-1185">Reference proteome</keyword>
<sequence>RRSLSNAGAKVVDYYIHSKLFTNYFLFIFSRQALYYNVRIKEKKKSIGLYLSISMNKVYHR</sequence>
<accession>A0A0F5JP36</accession>
<protein>
    <submittedName>
        <fullName evidence="1">Uncharacterized protein</fullName>
    </submittedName>
</protein>
<dbReference type="RefSeq" id="WP_233426395.1">
    <property type="nucleotide sequence ID" value="NZ_KQ033919.1"/>
</dbReference>
<evidence type="ECO:0000313" key="2">
    <source>
        <dbReference type="Proteomes" id="UP000033035"/>
    </source>
</evidence>
<name>A0A0F5JP36_9BACT</name>
<dbReference type="EMBL" id="AQHW01000005">
    <property type="protein sequence ID" value="KKB59177.1"/>
    <property type="molecule type" value="Genomic_DNA"/>
</dbReference>